<dbReference type="Pfam" id="PF21365">
    <property type="entry name" value="Glyco_hydro_31_3rd"/>
    <property type="match status" value="1"/>
</dbReference>
<evidence type="ECO:0000256" key="3">
    <source>
        <dbReference type="SAM" id="MobiDB-lite"/>
    </source>
</evidence>
<keyword evidence="7" id="KW-1185">Reference proteome</keyword>
<dbReference type="PANTHER" id="PTHR22762:SF133">
    <property type="entry name" value="P-TYPE DOMAIN-CONTAINING PROTEIN"/>
    <property type="match status" value="1"/>
</dbReference>
<proteinExistence type="inferred from homology"/>
<evidence type="ECO:0000259" key="5">
    <source>
        <dbReference type="Pfam" id="PF21365"/>
    </source>
</evidence>
<dbReference type="Proteomes" id="UP000031036">
    <property type="component" value="Unassembled WGS sequence"/>
</dbReference>
<dbReference type="Gene3D" id="2.60.40.1180">
    <property type="entry name" value="Golgi alpha-mannosidase II"/>
    <property type="match status" value="2"/>
</dbReference>
<dbReference type="GO" id="GO:0005975">
    <property type="term" value="P:carbohydrate metabolic process"/>
    <property type="evidence" value="ECO:0007669"/>
    <property type="project" value="InterPro"/>
</dbReference>
<dbReference type="Gene3D" id="3.20.20.80">
    <property type="entry name" value="Glycosidases"/>
    <property type="match status" value="2"/>
</dbReference>
<feature type="domain" description="Glycoside hydrolase family 31 TIM barrel" evidence="4">
    <location>
        <begin position="30"/>
        <end position="378"/>
    </location>
</feature>
<dbReference type="EMBL" id="JPKZ01000448">
    <property type="protein sequence ID" value="KHN87191.1"/>
    <property type="molecule type" value="Genomic_DNA"/>
</dbReference>
<feature type="region of interest" description="Disordered" evidence="3">
    <location>
        <begin position="738"/>
        <end position="769"/>
    </location>
</feature>
<reference evidence="6 7" key="1">
    <citation type="submission" date="2014-11" db="EMBL/GenBank/DDBJ databases">
        <title>Genetic blueprint of the zoonotic pathogen Toxocara canis.</title>
        <authorList>
            <person name="Zhu X.-Q."/>
            <person name="Korhonen P.K."/>
            <person name="Cai H."/>
            <person name="Young N.D."/>
            <person name="Nejsum P."/>
            <person name="von Samson-Himmelstjerna G."/>
            <person name="Boag P.R."/>
            <person name="Tan P."/>
            <person name="Li Q."/>
            <person name="Min J."/>
            <person name="Yang Y."/>
            <person name="Wang X."/>
            <person name="Fang X."/>
            <person name="Hall R.S."/>
            <person name="Hofmann A."/>
            <person name="Sternberg P.W."/>
            <person name="Jex A.R."/>
            <person name="Gasser R.B."/>
        </authorList>
    </citation>
    <scope>NUCLEOTIDE SEQUENCE [LARGE SCALE GENOMIC DNA]</scope>
    <source>
        <strain evidence="6">PN_DK_2014</strain>
    </source>
</reference>
<protein>
    <submittedName>
        <fullName evidence="6">Sucrase-isomaltase, intestinal</fullName>
    </submittedName>
</protein>
<evidence type="ECO:0000256" key="2">
    <source>
        <dbReference type="RuleBase" id="RU361185"/>
    </source>
</evidence>
<sequence length="810" mass="90454">MKGGFLNIYFFPGPTPADVVQQYLALIGTPLLPPYWALGFQLGREGFNNVQSIQNLVSATQTNGIPLDAIFVSNAFADNYQDFTVSKEWSNFSTFVEDLHRQQLHVIITLDPAITANSEALKRALTQGASFVEWQNVSQVPPFQHEYASVDHTKIMLGVLEPNVHVAYADFFASKTGDWWKSEIATFFGQLGFDGIVLTNNEPTSFGTNSDNPDYSDVPNHTNLTSLHCPVSGSFSKYDNPPYATINTNQYFSSDGGSYLSSKTLCMDGITQAGILYNTKDVYGMEQSKLTQEALKATTAKRSMVITRSSFPSSGRYAGHWLGDNAATWEDMRLSVVAVQEFNMFGMPYVGADICGFRGNSLRELCTRWQQLGAFYTLSRSSFPSSGRYAGHWLGDNAATWEDMRLSVVAVQEFNMFGMPYVGADICGFRGNSLRELCTRWQQLGAFYTLSRNNNDKSSRSQFPTNWQMVAAATVAANNFRYYYLPYLYTLHFKASMNGATVIRPTFFEFSYDDATHEHNWEFMWGNAILIVPVLEPYAEYVYAYLPYAARWFSIRESDYGKEAPKAFSFMQSPYSELIPVFIRGGTIVPRQKPEQTTTASRRNPFELLIAIDGSTASGQLIWDDGESIVEDFNKHNYFEFLFNFDDGETSTLHISKKKSALGISIPQFTIIDIVGYDSIPIMSTITKIGGNINVDYGASFYNVSQRRLFIKTDGFFDAITEDGVNITWKKLPQTTTTSTLMTESQPSTTSSTKTTTVSPQTITNPTSTSTALTTSAATTIHNAIRIEAILFSFSFAAIIAQWLLHTNVA</sequence>
<comment type="caution">
    <text evidence="6">The sequence shown here is derived from an EMBL/GenBank/DDBJ whole genome shotgun (WGS) entry which is preliminary data.</text>
</comment>
<accession>A0A0B2VUI1</accession>
<feature type="domain" description="Glycosyl hydrolase family 31 C-terminal" evidence="5">
    <location>
        <begin position="499"/>
        <end position="589"/>
    </location>
</feature>
<evidence type="ECO:0000256" key="1">
    <source>
        <dbReference type="ARBA" id="ARBA00007806"/>
    </source>
</evidence>
<organism evidence="6 7">
    <name type="scientific">Toxocara canis</name>
    <name type="common">Canine roundworm</name>
    <dbReference type="NCBI Taxonomy" id="6265"/>
    <lineage>
        <taxon>Eukaryota</taxon>
        <taxon>Metazoa</taxon>
        <taxon>Ecdysozoa</taxon>
        <taxon>Nematoda</taxon>
        <taxon>Chromadorea</taxon>
        <taxon>Rhabditida</taxon>
        <taxon>Spirurina</taxon>
        <taxon>Ascaridomorpha</taxon>
        <taxon>Ascaridoidea</taxon>
        <taxon>Toxocaridae</taxon>
        <taxon>Toxocara</taxon>
    </lineage>
</organism>
<evidence type="ECO:0000313" key="7">
    <source>
        <dbReference type="Proteomes" id="UP000031036"/>
    </source>
</evidence>
<dbReference type="AlphaFoldDB" id="A0A0B2VUI1"/>
<dbReference type="InterPro" id="IPR000322">
    <property type="entry name" value="Glyco_hydro_31_TIM"/>
</dbReference>
<keyword evidence="2" id="KW-0378">Hydrolase</keyword>
<dbReference type="InterPro" id="IPR048395">
    <property type="entry name" value="Glyco_hydro_31_C"/>
</dbReference>
<dbReference type="STRING" id="6265.A0A0B2VUI1"/>
<evidence type="ECO:0000259" key="4">
    <source>
        <dbReference type="Pfam" id="PF01055"/>
    </source>
</evidence>
<dbReference type="SUPFAM" id="SSF51445">
    <property type="entry name" value="(Trans)glycosidases"/>
    <property type="match status" value="2"/>
</dbReference>
<dbReference type="InterPro" id="IPR013780">
    <property type="entry name" value="Glyco_hydro_b"/>
</dbReference>
<comment type="similarity">
    <text evidence="1 2">Belongs to the glycosyl hydrolase 31 family.</text>
</comment>
<dbReference type="InterPro" id="IPR017853">
    <property type="entry name" value="GH"/>
</dbReference>
<dbReference type="PANTHER" id="PTHR22762">
    <property type="entry name" value="ALPHA-GLUCOSIDASE"/>
    <property type="match status" value="1"/>
</dbReference>
<keyword evidence="2" id="KW-0326">Glycosidase</keyword>
<dbReference type="Pfam" id="PF01055">
    <property type="entry name" value="Glyco_hydro_31_2nd"/>
    <property type="match status" value="1"/>
</dbReference>
<evidence type="ECO:0000313" key="6">
    <source>
        <dbReference type="EMBL" id="KHN87191.1"/>
    </source>
</evidence>
<name>A0A0B2VUI1_TOXCA</name>
<gene>
    <name evidence="6" type="primary">SI</name>
    <name evidence="6" type="ORF">Tcan_08364</name>
</gene>
<dbReference type="Gene3D" id="2.60.40.1760">
    <property type="entry name" value="glycosyl hydrolase (family 31)"/>
    <property type="match status" value="1"/>
</dbReference>
<dbReference type="GO" id="GO:0004558">
    <property type="term" value="F:alpha-1,4-glucosidase activity"/>
    <property type="evidence" value="ECO:0007669"/>
    <property type="project" value="TreeGrafter"/>
</dbReference>
<dbReference type="OrthoDB" id="1334205at2759"/>
<dbReference type="SUPFAM" id="SSF51011">
    <property type="entry name" value="Glycosyl hydrolase domain"/>
    <property type="match status" value="1"/>
</dbReference>